<keyword evidence="1" id="KW-0732">Signal</keyword>
<dbReference type="OrthoDB" id="885850at2"/>
<evidence type="ECO:0000256" key="1">
    <source>
        <dbReference type="SAM" id="SignalP"/>
    </source>
</evidence>
<keyword evidence="3" id="KW-1185">Reference proteome</keyword>
<accession>A0A5B8A2C2</accession>
<organism evidence="2 3">
    <name type="scientific">Hymenobacter jejuensis</name>
    <dbReference type="NCBI Taxonomy" id="2502781"/>
    <lineage>
        <taxon>Bacteria</taxon>
        <taxon>Pseudomonadati</taxon>
        <taxon>Bacteroidota</taxon>
        <taxon>Cytophagia</taxon>
        <taxon>Cytophagales</taxon>
        <taxon>Hymenobacteraceae</taxon>
        <taxon>Hymenobacter</taxon>
    </lineage>
</organism>
<evidence type="ECO:0000313" key="3">
    <source>
        <dbReference type="Proteomes" id="UP000305398"/>
    </source>
</evidence>
<feature type="signal peptide" evidence="1">
    <location>
        <begin position="1"/>
        <end position="19"/>
    </location>
</feature>
<dbReference type="EMBL" id="CP040896">
    <property type="protein sequence ID" value="QDA60835.1"/>
    <property type="molecule type" value="Genomic_DNA"/>
</dbReference>
<proteinExistence type="predicted"/>
<name>A0A5B8A2C2_9BACT</name>
<dbReference type="RefSeq" id="WP_139516009.1">
    <property type="nucleotide sequence ID" value="NZ_CP040896.1"/>
</dbReference>
<dbReference type="Proteomes" id="UP000305398">
    <property type="component" value="Chromosome"/>
</dbReference>
<gene>
    <name evidence="2" type="ORF">FHG12_12295</name>
</gene>
<feature type="chain" id="PRO_5022781720" description="DUF4177 domain-containing protein" evidence="1">
    <location>
        <begin position="20"/>
        <end position="122"/>
    </location>
</feature>
<evidence type="ECO:0008006" key="4">
    <source>
        <dbReference type="Google" id="ProtNLM"/>
    </source>
</evidence>
<dbReference type="AlphaFoldDB" id="A0A5B8A2C2"/>
<sequence length="122" mass="13242">MKKLYYLPALLLVAICSWAFYPKPAETGNSMMVISNLSFGLNAQASIVTINPDGTQQEKEIDFSRGSAKQLAANTTVVHKAALATINEYTRNGWRLVSTAPNGVATAGTTVFSQTIYLLQKQ</sequence>
<reference evidence="2 3" key="1">
    <citation type="submission" date="2019-06" db="EMBL/GenBank/DDBJ databases">
        <authorList>
            <person name="Srinivasan S."/>
        </authorList>
    </citation>
    <scope>NUCLEOTIDE SEQUENCE [LARGE SCALE GENOMIC DNA]</scope>
    <source>
        <strain evidence="2 3">17J68-5</strain>
    </source>
</reference>
<evidence type="ECO:0000313" key="2">
    <source>
        <dbReference type="EMBL" id="QDA60835.1"/>
    </source>
</evidence>
<protein>
    <recommendedName>
        <fullName evidence="4">DUF4177 domain-containing protein</fullName>
    </recommendedName>
</protein>
<dbReference type="KEGG" id="hyj:FHG12_12295"/>